<reference evidence="2" key="1">
    <citation type="submission" date="2024-04" db="EMBL/GenBank/DDBJ databases">
        <authorList>
            <person name="Shaw F."/>
            <person name="Minotto A."/>
        </authorList>
    </citation>
    <scope>NUCLEOTIDE SEQUENCE [LARGE SCALE GENOMIC DNA]</scope>
</reference>
<organism evidence="1 2">
    <name type="scientific">Somion occarium</name>
    <dbReference type="NCBI Taxonomy" id="3059160"/>
    <lineage>
        <taxon>Eukaryota</taxon>
        <taxon>Fungi</taxon>
        <taxon>Dikarya</taxon>
        <taxon>Basidiomycota</taxon>
        <taxon>Agaricomycotina</taxon>
        <taxon>Agaricomycetes</taxon>
        <taxon>Polyporales</taxon>
        <taxon>Cerrenaceae</taxon>
        <taxon>Somion</taxon>
    </lineage>
</organism>
<evidence type="ECO:0000313" key="2">
    <source>
        <dbReference type="Proteomes" id="UP001497453"/>
    </source>
</evidence>
<proteinExistence type="predicted"/>
<name>A0ABP1E0L0_9APHY</name>
<sequence>MARHRHRQRKLLLAMLPTEEWLKHRAETKNLGTFEDAYSSTHAMACAIRDLITEAHLFGIAEWVLVLYQGKPRQAVGLASNRPKDRWPRFLDEDIDRLKRILGTDDEPMWYPEYDY</sequence>
<keyword evidence="2" id="KW-1185">Reference proteome</keyword>
<dbReference type="EMBL" id="OZ037950">
    <property type="protein sequence ID" value="CAL1713475.1"/>
    <property type="molecule type" value="Genomic_DNA"/>
</dbReference>
<gene>
    <name evidence="1" type="ORF">GFSPODELE1_LOCUS9325</name>
</gene>
<dbReference type="Proteomes" id="UP001497453">
    <property type="component" value="Chromosome 7"/>
</dbReference>
<protein>
    <submittedName>
        <fullName evidence="1">Uncharacterized protein</fullName>
    </submittedName>
</protein>
<evidence type="ECO:0000313" key="1">
    <source>
        <dbReference type="EMBL" id="CAL1713475.1"/>
    </source>
</evidence>
<accession>A0ABP1E0L0</accession>